<keyword evidence="1" id="KW-0732">Signal</keyword>
<organism evidence="2 3">
    <name type="scientific">Meganyctiphanes norvegica</name>
    <name type="common">Northern krill</name>
    <name type="synonym">Thysanopoda norvegica</name>
    <dbReference type="NCBI Taxonomy" id="48144"/>
    <lineage>
        <taxon>Eukaryota</taxon>
        <taxon>Metazoa</taxon>
        <taxon>Ecdysozoa</taxon>
        <taxon>Arthropoda</taxon>
        <taxon>Crustacea</taxon>
        <taxon>Multicrustacea</taxon>
        <taxon>Malacostraca</taxon>
        <taxon>Eumalacostraca</taxon>
        <taxon>Eucarida</taxon>
        <taxon>Euphausiacea</taxon>
        <taxon>Euphausiidae</taxon>
        <taxon>Meganyctiphanes</taxon>
    </lineage>
</organism>
<proteinExistence type="predicted"/>
<feature type="chain" id="PRO_5043976973" evidence="1">
    <location>
        <begin position="25"/>
        <end position="140"/>
    </location>
</feature>
<dbReference type="AlphaFoldDB" id="A0AAV2QSR9"/>
<protein>
    <submittedName>
        <fullName evidence="2">Uncharacterized protein</fullName>
    </submittedName>
</protein>
<evidence type="ECO:0000313" key="3">
    <source>
        <dbReference type="Proteomes" id="UP001497623"/>
    </source>
</evidence>
<sequence length="140" mass="14929">MKGYTSIPMITLVLGALLVLPTISQILEVGHAVTKCISPRVKRALIPDDEVTYTCNGVCKSSCGPHETNGSGSCPSGCRCCKPKLTVSCGGVCWFNGFGGGYCTKLKPFEYCPLNTKREVRQDQLSIIPTCSNGCTCCPN</sequence>
<evidence type="ECO:0000256" key="1">
    <source>
        <dbReference type="SAM" id="SignalP"/>
    </source>
</evidence>
<reference evidence="2 3" key="1">
    <citation type="submission" date="2024-05" db="EMBL/GenBank/DDBJ databases">
        <authorList>
            <person name="Wallberg A."/>
        </authorList>
    </citation>
    <scope>NUCLEOTIDE SEQUENCE [LARGE SCALE GENOMIC DNA]</scope>
</reference>
<dbReference type="Proteomes" id="UP001497623">
    <property type="component" value="Unassembled WGS sequence"/>
</dbReference>
<comment type="caution">
    <text evidence="2">The sequence shown here is derived from an EMBL/GenBank/DDBJ whole genome shotgun (WGS) entry which is preliminary data.</text>
</comment>
<evidence type="ECO:0000313" key="2">
    <source>
        <dbReference type="EMBL" id="CAL4099415.1"/>
    </source>
</evidence>
<dbReference type="EMBL" id="CAXKWB010010855">
    <property type="protein sequence ID" value="CAL4099415.1"/>
    <property type="molecule type" value="Genomic_DNA"/>
</dbReference>
<name>A0AAV2QSR9_MEGNR</name>
<accession>A0AAV2QSR9</accession>
<keyword evidence="3" id="KW-1185">Reference proteome</keyword>
<feature type="signal peptide" evidence="1">
    <location>
        <begin position="1"/>
        <end position="24"/>
    </location>
</feature>
<gene>
    <name evidence="2" type="ORF">MNOR_LOCUS16477</name>
</gene>